<organism evidence="2 3">
    <name type="scientific">Hymenobacter saemangeumensis</name>
    <dbReference type="NCBI Taxonomy" id="1084522"/>
    <lineage>
        <taxon>Bacteria</taxon>
        <taxon>Pseudomonadati</taxon>
        <taxon>Bacteroidota</taxon>
        <taxon>Cytophagia</taxon>
        <taxon>Cytophagales</taxon>
        <taxon>Hymenobacteraceae</taxon>
        <taxon>Hymenobacter</taxon>
    </lineage>
</organism>
<keyword evidence="3" id="KW-1185">Reference proteome</keyword>
<proteinExistence type="predicted"/>
<gene>
    <name evidence="2" type="ORF">GCM10023185_15080</name>
</gene>
<evidence type="ECO:0000313" key="3">
    <source>
        <dbReference type="Proteomes" id="UP001501153"/>
    </source>
</evidence>
<dbReference type="Proteomes" id="UP001501153">
    <property type="component" value="Unassembled WGS sequence"/>
</dbReference>
<evidence type="ECO:0000259" key="1">
    <source>
        <dbReference type="Pfam" id="PF18962"/>
    </source>
</evidence>
<name>A0ABP8I9K7_9BACT</name>
<accession>A0ABP8I9K7</accession>
<evidence type="ECO:0000313" key="2">
    <source>
        <dbReference type="EMBL" id="GAA4353962.1"/>
    </source>
</evidence>
<dbReference type="NCBIfam" id="TIGR04183">
    <property type="entry name" value="Por_Secre_tail"/>
    <property type="match status" value="1"/>
</dbReference>
<dbReference type="Pfam" id="PF18962">
    <property type="entry name" value="Por_Secre_tail"/>
    <property type="match status" value="1"/>
</dbReference>
<reference evidence="3" key="1">
    <citation type="journal article" date="2019" name="Int. J. Syst. Evol. Microbiol.">
        <title>The Global Catalogue of Microorganisms (GCM) 10K type strain sequencing project: providing services to taxonomists for standard genome sequencing and annotation.</title>
        <authorList>
            <consortium name="The Broad Institute Genomics Platform"/>
            <consortium name="The Broad Institute Genome Sequencing Center for Infectious Disease"/>
            <person name="Wu L."/>
            <person name="Ma J."/>
        </authorList>
    </citation>
    <scope>NUCLEOTIDE SEQUENCE [LARGE SCALE GENOMIC DNA]</scope>
    <source>
        <strain evidence="3">JCM 17923</strain>
    </source>
</reference>
<feature type="domain" description="Secretion system C-terminal sorting" evidence="1">
    <location>
        <begin position="186"/>
        <end position="256"/>
    </location>
</feature>
<dbReference type="InterPro" id="IPR026444">
    <property type="entry name" value="Secre_tail"/>
</dbReference>
<sequence length="259" mass="27634">MHHRVRTVQFGCSPASNTICQELDLDGDGSNDVSLAHAQVSTGGLSGVVYYEVRALRTNVELAGADSATWNGSRNSYALPLALGEDIDTPARAVGRFTSWRQGTATAPAKVTIFFSQSAGPGQPGRVSGYWLDSNALYYAGARIGTAQNGYRYGWMLVRGQAWVESYAMQTVLTGSSQARALALSLYPNPALQEVVLTLPTASSGQATLRDLSGRAISQQELNSRSATHSISLEQLPAGVYLLEVHTPAGSATRRILKK</sequence>
<dbReference type="EMBL" id="BAABGZ010000015">
    <property type="protein sequence ID" value="GAA4353962.1"/>
    <property type="molecule type" value="Genomic_DNA"/>
</dbReference>
<protein>
    <recommendedName>
        <fullName evidence="1">Secretion system C-terminal sorting domain-containing protein</fullName>
    </recommendedName>
</protein>
<comment type="caution">
    <text evidence="2">The sequence shown here is derived from an EMBL/GenBank/DDBJ whole genome shotgun (WGS) entry which is preliminary data.</text>
</comment>